<dbReference type="RefSeq" id="WP_228875657.1">
    <property type="nucleotide sequence ID" value="NZ_CAJQYX010000001.1"/>
</dbReference>
<evidence type="ECO:0000313" key="1">
    <source>
        <dbReference type="EMBL" id="CAG4893147.1"/>
    </source>
</evidence>
<name>A0A9N8X0B7_9BURK</name>
<gene>
    <name evidence="1" type="ORF">LMG31841_01628</name>
</gene>
<organism evidence="1 2">
    <name type="scientific">Paraburkholderia saeva</name>
    <dbReference type="NCBI Taxonomy" id="2777537"/>
    <lineage>
        <taxon>Bacteria</taxon>
        <taxon>Pseudomonadati</taxon>
        <taxon>Pseudomonadota</taxon>
        <taxon>Betaproteobacteria</taxon>
        <taxon>Burkholderiales</taxon>
        <taxon>Burkholderiaceae</taxon>
        <taxon>Paraburkholderia</taxon>
    </lineage>
</organism>
<protein>
    <submittedName>
        <fullName evidence="1">Glutamine synthetase and cystathionine beta-lyase binding protein</fullName>
    </submittedName>
</protein>
<dbReference type="AlphaFoldDB" id="A0A9N8X0B7"/>
<sequence length="97" mass="10418">MATYIVLVNWTDQGVRAVKETVNRAKAFREVAAGMGVKVGSVLWTLGPYDLVITFDAPDDETATRVGLALALQGNVRSTTMRAFGEVEMTGILSGLK</sequence>
<comment type="caution">
    <text evidence="1">The sequence shown here is derived from an EMBL/GenBank/DDBJ whole genome shotgun (WGS) entry which is preliminary data.</text>
</comment>
<evidence type="ECO:0000313" key="2">
    <source>
        <dbReference type="Proteomes" id="UP000789704"/>
    </source>
</evidence>
<dbReference type="InterPro" id="IPR014845">
    <property type="entry name" value="GYD/TTHA1554"/>
</dbReference>
<dbReference type="Proteomes" id="UP000789704">
    <property type="component" value="Unassembled WGS sequence"/>
</dbReference>
<accession>A0A9N8X0B7</accession>
<proteinExistence type="predicted"/>
<dbReference type="Pfam" id="PF08734">
    <property type="entry name" value="GYD"/>
    <property type="match status" value="1"/>
</dbReference>
<keyword evidence="2" id="KW-1185">Reference proteome</keyword>
<dbReference type="EMBL" id="CAJQZC010000003">
    <property type="protein sequence ID" value="CAG4893147.1"/>
    <property type="molecule type" value="Genomic_DNA"/>
</dbReference>
<reference evidence="1" key="1">
    <citation type="submission" date="2021-04" db="EMBL/GenBank/DDBJ databases">
        <authorList>
            <person name="Vanwijnsberghe S."/>
        </authorList>
    </citation>
    <scope>NUCLEOTIDE SEQUENCE</scope>
    <source>
        <strain evidence="1">LMG 31841</strain>
    </source>
</reference>